<dbReference type="PROSITE" id="PS51746">
    <property type="entry name" value="PPM_2"/>
    <property type="match status" value="1"/>
</dbReference>
<dbReference type="PROSITE" id="PS01032">
    <property type="entry name" value="PPM_1"/>
    <property type="match status" value="1"/>
</dbReference>
<sequence length="500" mass="55829">MWIFHASRRFATTLTPRKINELLSANEVFLGAQDALPTFVKSIECNQLASNSPIEDRIRVSSVQLPHSKEPTLILGVFDGHGGGTTADLISRRLFNYIALSLHPTPGNLKISKHGRVDDIIVDLHNSPQPTESSRLQAVELSLLDVYRNELSKTQSKNLASTDNEPDHQSDVVAHLKSSFQRCDDDLSQEIQQNLLKPTSLDQQSLRHYLSATVSGCCALVMVIHQGSVYLASSGDCRAVLGLFDGQRSSPTPDSTKDSTGPHIEHPKTNSYKALELNDEHNCDNINEIRRLTASHPRSEQNTMIRHNRLLGHLMPFRAFGDFNYKWPAETIRACGITRAFGPGVIPSSYETPPYLIVEPDVNVVRVDALEDTSMKSERQVSHITTLNELHHGGNGAGKYLVMASDGLWEQFESSRDVVEAIVDHSLNAHVEGNEEDYDPNCATYILRSALRFGPHQDIGMDVEKMRRIHHIRLESTLTLPKSVVRNFRDDISIIVLKLD</sequence>
<dbReference type="AlphaFoldDB" id="A0A6G1S5M3"/>
<dbReference type="PANTHER" id="PTHR13832">
    <property type="entry name" value="PROTEIN PHOSPHATASE 2C"/>
    <property type="match status" value="1"/>
</dbReference>
<dbReference type="InterPro" id="IPR001932">
    <property type="entry name" value="PPM-type_phosphatase-like_dom"/>
</dbReference>
<evidence type="ECO:0000256" key="3">
    <source>
        <dbReference type="ARBA" id="ARBA00022912"/>
    </source>
</evidence>
<keyword evidence="7" id="KW-0670">Pyruvate</keyword>
<evidence type="ECO:0000259" key="6">
    <source>
        <dbReference type="PROSITE" id="PS51746"/>
    </source>
</evidence>
<dbReference type="Gene3D" id="3.60.40.10">
    <property type="entry name" value="PPM-type phosphatase domain"/>
    <property type="match status" value="1"/>
</dbReference>
<dbReference type="PANTHER" id="PTHR13832:SF792">
    <property type="entry name" value="GM14286P"/>
    <property type="match status" value="1"/>
</dbReference>
<keyword evidence="3 4" id="KW-0904">Protein phosphatase</keyword>
<protein>
    <submittedName>
        <fullName evidence="7">[Pyruvate dehydrogenase [acetyl-transferring]]-phosphatase 1, mitochondrial</fullName>
    </submittedName>
</protein>
<feature type="region of interest" description="Disordered" evidence="5">
    <location>
        <begin position="248"/>
        <end position="269"/>
    </location>
</feature>
<comment type="similarity">
    <text evidence="4">Belongs to the PP2C family.</text>
</comment>
<dbReference type="CDD" id="cd00143">
    <property type="entry name" value="PP2Cc"/>
    <property type="match status" value="1"/>
</dbReference>
<gene>
    <name evidence="7" type="primary">PDP1</name>
    <name evidence="7" type="ORF">g.18447</name>
</gene>
<evidence type="ECO:0000256" key="2">
    <source>
        <dbReference type="ARBA" id="ARBA00022801"/>
    </source>
</evidence>
<proteinExistence type="inferred from homology"/>
<dbReference type="SMART" id="SM00332">
    <property type="entry name" value="PP2Cc"/>
    <property type="match status" value="1"/>
</dbReference>
<evidence type="ECO:0000256" key="1">
    <source>
        <dbReference type="ARBA" id="ARBA00022723"/>
    </source>
</evidence>
<dbReference type="Pfam" id="PF00481">
    <property type="entry name" value="PP2C"/>
    <property type="match status" value="1"/>
</dbReference>
<evidence type="ECO:0000256" key="4">
    <source>
        <dbReference type="RuleBase" id="RU003465"/>
    </source>
</evidence>
<organism evidence="7">
    <name type="scientific">Aceria tosichella</name>
    <name type="common">wheat curl mite</name>
    <dbReference type="NCBI Taxonomy" id="561515"/>
    <lineage>
        <taxon>Eukaryota</taxon>
        <taxon>Metazoa</taxon>
        <taxon>Ecdysozoa</taxon>
        <taxon>Arthropoda</taxon>
        <taxon>Chelicerata</taxon>
        <taxon>Arachnida</taxon>
        <taxon>Acari</taxon>
        <taxon>Acariformes</taxon>
        <taxon>Trombidiformes</taxon>
        <taxon>Prostigmata</taxon>
        <taxon>Eupodina</taxon>
        <taxon>Eriophyoidea</taxon>
        <taxon>Eriophyidae</taxon>
        <taxon>Eriophyinae</taxon>
        <taxon>Aceriini</taxon>
        <taxon>Aceria</taxon>
    </lineage>
</organism>
<dbReference type="EMBL" id="GGYP01000491">
    <property type="protein sequence ID" value="MDE45262.1"/>
    <property type="molecule type" value="Transcribed_RNA"/>
</dbReference>
<dbReference type="InterPro" id="IPR015655">
    <property type="entry name" value="PP2C"/>
</dbReference>
<keyword evidence="2 4" id="KW-0378">Hydrolase</keyword>
<dbReference type="GO" id="GO:0005739">
    <property type="term" value="C:mitochondrion"/>
    <property type="evidence" value="ECO:0007669"/>
    <property type="project" value="TreeGrafter"/>
</dbReference>
<evidence type="ECO:0000256" key="5">
    <source>
        <dbReference type="SAM" id="MobiDB-lite"/>
    </source>
</evidence>
<dbReference type="InterPro" id="IPR000222">
    <property type="entry name" value="PP2C_BS"/>
</dbReference>
<evidence type="ECO:0000313" key="7">
    <source>
        <dbReference type="EMBL" id="MDE45262.1"/>
    </source>
</evidence>
<dbReference type="InterPro" id="IPR036457">
    <property type="entry name" value="PPM-type-like_dom_sf"/>
</dbReference>
<dbReference type="GO" id="GO:0004741">
    <property type="term" value="F:[pyruvate dehydrogenase (acetyl-transferring)]-phosphatase activity"/>
    <property type="evidence" value="ECO:0007669"/>
    <property type="project" value="TreeGrafter"/>
</dbReference>
<dbReference type="SUPFAM" id="SSF81606">
    <property type="entry name" value="PP2C-like"/>
    <property type="match status" value="1"/>
</dbReference>
<accession>A0A6G1S5M3</accession>
<name>A0A6G1S5M3_9ACAR</name>
<dbReference type="GO" id="GO:0046872">
    <property type="term" value="F:metal ion binding"/>
    <property type="evidence" value="ECO:0007669"/>
    <property type="project" value="UniProtKB-KW"/>
</dbReference>
<reference evidence="7" key="1">
    <citation type="submission" date="2018-10" db="EMBL/GenBank/DDBJ databases">
        <title>Transcriptome assembly of Aceria tosichella (Wheat curl mite) Type 2.</title>
        <authorList>
            <person name="Scully E.D."/>
            <person name="Geib S.M."/>
            <person name="Palmer N.A."/>
            <person name="Gupta A.K."/>
            <person name="Sarath G."/>
            <person name="Tatineni S."/>
        </authorList>
    </citation>
    <scope>NUCLEOTIDE SEQUENCE</scope>
    <source>
        <strain evidence="7">LincolnNE</strain>
    </source>
</reference>
<feature type="domain" description="PPM-type phosphatase" evidence="6">
    <location>
        <begin position="57"/>
        <end position="499"/>
    </location>
</feature>
<keyword evidence="1" id="KW-0479">Metal-binding</keyword>